<reference evidence="6 7" key="1">
    <citation type="submission" date="2008-07" db="EMBL/GenBank/DDBJ databases">
        <authorList>
            <person name="El-Sayed N."/>
            <person name="Caler E."/>
            <person name="Inman J."/>
            <person name="Amedeo P."/>
            <person name="Hass B."/>
            <person name="Wortman J."/>
        </authorList>
    </citation>
    <scope>NUCLEOTIDE SEQUENCE [LARGE SCALE GENOMIC DNA]</scope>
    <source>
        <strain evidence="7">ATCC 50983 / TXsc</strain>
    </source>
</reference>
<organism evidence="7">
    <name type="scientific">Perkinsus marinus (strain ATCC 50983 / TXsc)</name>
    <dbReference type="NCBI Taxonomy" id="423536"/>
    <lineage>
        <taxon>Eukaryota</taxon>
        <taxon>Sar</taxon>
        <taxon>Alveolata</taxon>
        <taxon>Perkinsozoa</taxon>
        <taxon>Perkinsea</taxon>
        <taxon>Perkinsida</taxon>
        <taxon>Perkinsidae</taxon>
        <taxon>Perkinsus</taxon>
    </lineage>
</organism>
<dbReference type="OMA" id="HYAMNIS"/>
<dbReference type="Proteomes" id="UP000007800">
    <property type="component" value="Unassembled WGS sequence"/>
</dbReference>
<keyword evidence="3" id="KW-0479">Metal-binding</keyword>
<gene>
    <name evidence="6" type="ORF">Pmar_PMAR023608</name>
</gene>
<dbReference type="Pfam" id="PF01152">
    <property type="entry name" value="Bac_globin"/>
    <property type="match status" value="7"/>
</dbReference>
<sequence length="1103" mass="124245">MLRIERLGGDTAIETCVKLAYAQAVKDSRTKAYFDKTKRKMDSTKKKMHQYLAGAFGGVSTYDNDGLKAVHYQLNITDFHFDAFAEMFHQTFISTGAHANAVRDAMKVLAATRKDITTGCTVRMELARRSNEKGLDALFKRLGEAEGIQDFVDRVYDLLIGDKRMAPYFEGKDIESIKKAQLVYITALLGGPTAWQGRELSEIHKGLGIDDYGFDCFTMNCEKALNAMGVEENMIDEIIVTMEPLRDEVLNRKRGMRAETKMVDGQSILERIGGEMNLEAVVETMFSGCVVDPRVKYFFTKDPTKLSGIQAKFVASRASRTITILFPINQVQLLTGLFGGPKTYDYARLRPAHYNLNITDYQFDAVVENLEAVCGMLDLPHAVTADIREVISTLRSYITCGCTVRYEIARMKTEASGTEGLFNQLGRDEGITHFMDELYDLVTRDDRIKHFFQGAKLDAVKASQSIFFKELFGSTTHYTGRDLPSIHSLIQISDFHFDSFLDCAKTALLKLMMDADTIDDCIVLMESARKNVVNRELMQHDVRKAMELANKKPLYDRLGGEYSISKLMDTAYDKALVDDRLRFYFEKNKAKVASIKKKMTQFVSTLTGGPAGYDIADLKPAHYAMNISNFHFDTMLGLLAITLLEDLQVEKALAREFMGVLQPVRAHITTGYTVRSEMARKNVEKGLDHLFERMGGKEGILKLLDSLYQLVASDARIKDFFGDGTLEKIREGQTLVLIELFGGPKVYNGRDLKEIHKDLNVTDYHFDCFCSDFQKAMMGLGMDENLIDEVLITMEPLRQTVLGRDGNEAALAAQMKVKDGKPIIDRIGGDMNLEALTESMFDKAMTDDRIRYFLEKGKAKIRALKQKMYQYLAGAFGGPKHYDPAGIKPAHYNMNITDYHVDAMLDCFSESCREIDVNADTIDDALMVMNSVRSDITTGFALRRELAQKRDKQDGEDQLFSRLGGLEGIDEFVTRLYECVERDRRINPFFTGAKLKAIKQAQTDFIIKTLGGPSEYSGRSLEEIHAVLAITDYHLDCFLQLVARALRDCGQDQETVDEVSSIVVFRFIASIMMVGLGQVVVKLGNLRTNILKGHYAKMGYTIK</sequence>
<dbReference type="OrthoDB" id="283492at2759"/>
<dbReference type="RefSeq" id="XP_002785891.1">
    <property type="nucleotide sequence ID" value="XM_002785845.1"/>
</dbReference>
<dbReference type="GO" id="GO:0020037">
    <property type="term" value="F:heme binding"/>
    <property type="evidence" value="ECO:0007669"/>
    <property type="project" value="InterPro"/>
</dbReference>
<comment type="similarity">
    <text evidence="5">Belongs to the truncated hemoglobin family. Group II subfamily.</text>
</comment>
<dbReference type="InterPro" id="IPR001486">
    <property type="entry name" value="Hemoglobin_trunc"/>
</dbReference>
<dbReference type="InterPro" id="IPR012292">
    <property type="entry name" value="Globin/Proto"/>
</dbReference>
<dbReference type="PANTHER" id="PTHR47366">
    <property type="entry name" value="TWO-ON-TWO HEMOGLOBIN-3"/>
    <property type="match status" value="1"/>
</dbReference>
<keyword evidence="4" id="KW-0408">Iron</keyword>
<dbReference type="GO" id="GO:0019825">
    <property type="term" value="F:oxygen binding"/>
    <property type="evidence" value="ECO:0007669"/>
    <property type="project" value="InterPro"/>
</dbReference>
<keyword evidence="1" id="KW-0813">Transport</keyword>
<dbReference type="SUPFAM" id="SSF46458">
    <property type="entry name" value="Globin-like"/>
    <property type="match status" value="8"/>
</dbReference>
<evidence type="ECO:0000256" key="4">
    <source>
        <dbReference type="ARBA" id="ARBA00023004"/>
    </source>
</evidence>
<dbReference type="InParanoid" id="C5KCT8"/>
<dbReference type="GO" id="GO:0005344">
    <property type="term" value="F:oxygen carrier activity"/>
    <property type="evidence" value="ECO:0007669"/>
    <property type="project" value="InterPro"/>
</dbReference>
<dbReference type="EMBL" id="GG671995">
    <property type="protein sequence ID" value="EER17687.1"/>
    <property type="molecule type" value="Genomic_DNA"/>
</dbReference>
<keyword evidence="7" id="KW-1185">Reference proteome</keyword>
<evidence type="ECO:0000256" key="2">
    <source>
        <dbReference type="ARBA" id="ARBA00022617"/>
    </source>
</evidence>
<protein>
    <submittedName>
        <fullName evidence="6">Uncharacterized protein</fullName>
    </submittedName>
</protein>
<dbReference type="GeneID" id="9086937"/>
<evidence type="ECO:0000256" key="3">
    <source>
        <dbReference type="ARBA" id="ARBA00022723"/>
    </source>
</evidence>
<evidence type="ECO:0000313" key="6">
    <source>
        <dbReference type="EMBL" id="EER17687.1"/>
    </source>
</evidence>
<keyword evidence="2" id="KW-0349">Heme</keyword>
<evidence type="ECO:0000256" key="5">
    <source>
        <dbReference type="ARBA" id="ARBA00034496"/>
    </source>
</evidence>
<accession>C5KCT8</accession>
<dbReference type="InterPro" id="IPR044203">
    <property type="entry name" value="GlbO/GLB3-like"/>
</dbReference>
<name>C5KCT8_PERM5</name>
<proteinExistence type="inferred from homology"/>
<evidence type="ECO:0000313" key="7">
    <source>
        <dbReference type="Proteomes" id="UP000007800"/>
    </source>
</evidence>
<dbReference type="GO" id="GO:0046872">
    <property type="term" value="F:metal ion binding"/>
    <property type="evidence" value="ECO:0007669"/>
    <property type="project" value="UniProtKB-KW"/>
</dbReference>
<dbReference type="InterPro" id="IPR009050">
    <property type="entry name" value="Globin-like_sf"/>
</dbReference>
<dbReference type="Gene3D" id="1.10.490.10">
    <property type="entry name" value="Globins"/>
    <property type="match status" value="8"/>
</dbReference>
<evidence type="ECO:0000256" key="1">
    <source>
        <dbReference type="ARBA" id="ARBA00022448"/>
    </source>
</evidence>
<dbReference type="AlphaFoldDB" id="C5KCT8"/>
<dbReference type="CDD" id="cd00454">
    <property type="entry name" value="TrHb1_N"/>
    <property type="match status" value="8"/>
</dbReference>